<feature type="compositionally biased region" description="Polar residues" evidence="1">
    <location>
        <begin position="40"/>
        <end position="50"/>
    </location>
</feature>
<protein>
    <submittedName>
        <fullName evidence="2">Uncharacterized protein</fullName>
    </submittedName>
</protein>
<sequence length="175" mass="19014">TYRSARVESHYKSHITAILTQLGVQCRQPCSKIPPGASETAISFQPSQSGPARKGHPDEPVQPRQAGLPVDPTAPIRVCSFQGVEPTSQAPFFQAFLDISRIPGLGIIIPDSEKLGLLGFLCVCGEIRREYSRATTRVRARFEAARVGTRESSLDFFVSHDLGVLASYDSSPGPF</sequence>
<organism evidence="2 3">
    <name type="scientific">Punica granatum</name>
    <name type="common">Pomegranate</name>
    <dbReference type="NCBI Taxonomy" id="22663"/>
    <lineage>
        <taxon>Eukaryota</taxon>
        <taxon>Viridiplantae</taxon>
        <taxon>Streptophyta</taxon>
        <taxon>Embryophyta</taxon>
        <taxon>Tracheophyta</taxon>
        <taxon>Spermatophyta</taxon>
        <taxon>Magnoliopsida</taxon>
        <taxon>eudicotyledons</taxon>
        <taxon>Gunneridae</taxon>
        <taxon>Pentapetalae</taxon>
        <taxon>rosids</taxon>
        <taxon>malvids</taxon>
        <taxon>Myrtales</taxon>
        <taxon>Lythraceae</taxon>
        <taxon>Punica</taxon>
    </lineage>
</organism>
<dbReference type="AlphaFoldDB" id="A0A2I0IRX7"/>
<feature type="region of interest" description="Disordered" evidence="1">
    <location>
        <begin position="37"/>
        <end position="68"/>
    </location>
</feature>
<name>A0A2I0IRX7_PUNGR</name>
<evidence type="ECO:0000313" key="3">
    <source>
        <dbReference type="Proteomes" id="UP000233551"/>
    </source>
</evidence>
<accession>A0A2I0IRX7</accession>
<evidence type="ECO:0000313" key="2">
    <source>
        <dbReference type="EMBL" id="PKI46493.1"/>
    </source>
</evidence>
<gene>
    <name evidence="2" type="ORF">CRG98_033109</name>
</gene>
<comment type="caution">
    <text evidence="2">The sequence shown here is derived from an EMBL/GenBank/DDBJ whole genome shotgun (WGS) entry which is preliminary data.</text>
</comment>
<dbReference type="EMBL" id="PGOL01002611">
    <property type="protein sequence ID" value="PKI46493.1"/>
    <property type="molecule type" value="Genomic_DNA"/>
</dbReference>
<proteinExistence type="predicted"/>
<reference evidence="2 3" key="1">
    <citation type="submission" date="2017-11" db="EMBL/GenBank/DDBJ databases">
        <title>De-novo sequencing of pomegranate (Punica granatum L.) genome.</title>
        <authorList>
            <person name="Akparov Z."/>
            <person name="Amiraslanov A."/>
            <person name="Hajiyeva S."/>
            <person name="Abbasov M."/>
            <person name="Kaur K."/>
            <person name="Hamwieh A."/>
            <person name="Solovyev V."/>
            <person name="Salamov A."/>
            <person name="Braich B."/>
            <person name="Kosarev P."/>
            <person name="Mahmoud A."/>
            <person name="Hajiyev E."/>
            <person name="Babayeva S."/>
            <person name="Izzatullayeva V."/>
            <person name="Mammadov A."/>
            <person name="Mammadov A."/>
            <person name="Sharifova S."/>
            <person name="Ojaghi J."/>
            <person name="Eynullazada K."/>
            <person name="Bayramov B."/>
            <person name="Abdulazimova A."/>
            <person name="Shahmuradov I."/>
        </authorList>
    </citation>
    <scope>NUCLEOTIDE SEQUENCE [LARGE SCALE GENOMIC DNA]</scope>
    <source>
        <strain evidence="3">cv. AG2017</strain>
        <tissue evidence="2">Leaf</tissue>
    </source>
</reference>
<dbReference type="Proteomes" id="UP000233551">
    <property type="component" value="Unassembled WGS sequence"/>
</dbReference>
<keyword evidence="3" id="KW-1185">Reference proteome</keyword>
<evidence type="ECO:0000256" key="1">
    <source>
        <dbReference type="SAM" id="MobiDB-lite"/>
    </source>
</evidence>
<feature type="non-terminal residue" evidence="2">
    <location>
        <position position="1"/>
    </location>
</feature>